<keyword evidence="2" id="KW-0813">Transport</keyword>
<dbReference type="PANTHER" id="PTHR43528">
    <property type="entry name" value="ALPHA-KETOGLUTARATE PERMEASE"/>
    <property type="match status" value="1"/>
</dbReference>
<keyword evidence="3" id="KW-1003">Cell membrane</keyword>
<evidence type="ECO:0000256" key="5">
    <source>
        <dbReference type="SAM" id="Phobius"/>
    </source>
</evidence>
<protein>
    <submittedName>
        <fullName evidence="6">Uncharacterized protein</fullName>
    </submittedName>
</protein>
<evidence type="ECO:0000256" key="2">
    <source>
        <dbReference type="ARBA" id="ARBA00022448"/>
    </source>
</evidence>
<evidence type="ECO:0000256" key="4">
    <source>
        <dbReference type="ARBA" id="ARBA00022847"/>
    </source>
</evidence>
<proteinExistence type="predicted"/>
<evidence type="ECO:0000256" key="1">
    <source>
        <dbReference type="ARBA" id="ARBA00004651"/>
    </source>
</evidence>
<dbReference type="Proteomes" id="UP001209854">
    <property type="component" value="Unassembled WGS sequence"/>
</dbReference>
<evidence type="ECO:0000313" key="6">
    <source>
        <dbReference type="EMBL" id="MCW7552802.1"/>
    </source>
</evidence>
<dbReference type="EMBL" id="JAPFCC010000001">
    <property type="protein sequence ID" value="MCW7552802.1"/>
    <property type="molecule type" value="Genomic_DNA"/>
</dbReference>
<keyword evidence="5" id="KW-0472">Membrane</keyword>
<feature type="transmembrane region" description="Helical" evidence="5">
    <location>
        <begin position="42"/>
        <end position="63"/>
    </location>
</feature>
<dbReference type="InterPro" id="IPR036259">
    <property type="entry name" value="MFS_trans_sf"/>
</dbReference>
<keyword evidence="7" id="KW-1185">Reference proteome</keyword>
<keyword evidence="4" id="KW-0769">Symport</keyword>
<dbReference type="PANTHER" id="PTHR43528:SF1">
    <property type="entry name" value="ALPHA-KETOGLUTARATE PERMEASE"/>
    <property type="match status" value="1"/>
</dbReference>
<keyword evidence="5" id="KW-1133">Transmembrane helix</keyword>
<feature type="transmembrane region" description="Helical" evidence="5">
    <location>
        <begin position="75"/>
        <end position="94"/>
    </location>
</feature>
<dbReference type="SUPFAM" id="SSF103473">
    <property type="entry name" value="MFS general substrate transporter"/>
    <property type="match status" value="1"/>
</dbReference>
<reference evidence="6 7" key="1">
    <citation type="submission" date="2022-10" db="EMBL/GenBank/DDBJ databases">
        <title>High-quality genome sequences of two octocoral-associated bacteria, Endozoicomonas euniceicola EF212 and Endozoicomonas gorgoniicola PS125.</title>
        <authorList>
            <person name="Chiou Y.-J."/>
            <person name="Chen Y.-H."/>
        </authorList>
    </citation>
    <scope>NUCLEOTIDE SEQUENCE [LARGE SCALE GENOMIC DNA]</scope>
    <source>
        <strain evidence="6 7">PS125</strain>
    </source>
</reference>
<name>A0ABT3MTT4_9GAMM</name>
<comment type="subcellular location">
    <subcellularLocation>
        <location evidence="1">Cell membrane</location>
        <topology evidence="1">Multi-pass membrane protein</topology>
    </subcellularLocation>
</comment>
<dbReference type="InterPro" id="IPR051084">
    <property type="entry name" value="H+-coupled_symporters"/>
</dbReference>
<comment type="caution">
    <text evidence="6">The sequence shown here is derived from an EMBL/GenBank/DDBJ whole genome shotgun (WGS) entry which is preliminary data.</text>
</comment>
<evidence type="ECO:0000313" key="7">
    <source>
        <dbReference type="Proteomes" id="UP001209854"/>
    </source>
</evidence>
<organism evidence="6 7">
    <name type="scientific">Endozoicomonas gorgoniicola</name>
    <dbReference type="NCBI Taxonomy" id="1234144"/>
    <lineage>
        <taxon>Bacteria</taxon>
        <taxon>Pseudomonadati</taxon>
        <taxon>Pseudomonadota</taxon>
        <taxon>Gammaproteobacteria</taxon>
        <taxon>Oceanospirillales</taxon>
        <taxon>Endozoicomonadaceae</taxon>
        <taxon>Endozoicomonas</taxon>
    </lineage>
</organism>
<evidence type="ECO:0000256" key="3">
    <source>
        <dbReference type="ARBA" id="ARBA00022475"/>
    </source>
</evidence>
<dbReference type="RefSeq" id="WP_262567717.1">
    <property type="nucleotide sequence ID" value="NZ_JAPFCC010000001.1"/>
</dbReference>
<accession>A0ABT3MTT4</accession>
<keyword evidence="5" id="KW-0812">Transmembrane</keyword>
<gene>
    <name evidence="6" type="ORF">NX722_09130</name>
</gene>
<sequence>MEATIGKSGVLIADFEAVCRKVTFMGAYEASMVELFPTRSRYSGVAFCHNLAFALFAGSTPMLLEWFCSLGRVMAPAYLMAFCAILLLLSTCGWEGRYQDELSHIPVE</sequence>